<reference evidence="2 3" key="1">
    <citation type="submission" date="2016-07" db="EMBL/GenBank/DDBJ databases">
        <title>Pervasive Adenine N6-methylation of Active Genes in Fungi.</title>
        <authorList>
            <consortium name="DOE Joint Genome Institute"/>
            <person name="Mondo S.J."/>
            <person name="Dannebaum R.O."/>
            <person name="Kuo R.C."/>
            <person name="Labutti K."/>
            <person name="Haridas S."/>
            <person name="Kuo A."/>
            <person name="Salamov A."/>
            <person name="Ahrendt S.R."/>
            <person name="Lipzen A."/>
            <person name="Sullivan W."/>
            <person name="Andreopoulos W.B."/>
            <person name="Clum A."/>
            <person name="Lindquist E."/>
            <person name="Daum C."/>
            <person name="Ramamoorthy G.K."/>
            <person name="Gryganskyi A."/>
            <person name="Culley D."/>
            <person name="Magnuson J.K."/>
            <person name="James T.Y."/>
            <person name="O'Malley M.A."/>
            <person name="Stajich J.E."/>
            <person name="Spatafora J.W."/>
            <person name="Visel A."/>
            <person name="Grigoriev I.V."/>
        </authorList>
    </citation>
    <scope>NUCLEOTIDE SEQUENCE [LARGE SCALE GENOMIC DNA]</scope>
    <source>
        <strain evidence="2 3">NRRL 1336</strain>
    </source>
</reference>
<dbReference type="OrthoDB" id="539213at2759"/>
<feature type="compositionally biased region" description="Acidic residues" evidence="1">
    <location>
        <begin position="27"/>
        <end position="36"/>
    </location>
</feature>
<gene>
    <name evidence="2" type="ORF">BCR42DRAFT_424639</name>
</gene>
<evidence type="ECO:0008006" key="4">
    <source>
        <dbReference type="Google" id="ProtNLM"/>
    </source>
</evidence>
<dbReference type="SUPFAM" id="SSF48403">
    <property type="entry name" value="Ankyrin repeat"/>
    <property type="match status" value="1"/>
</dbReference>
<name>A0A1X2I3X1_9FUNG</name>
<feature type="region of interest" description="Disordered" evidence="1">
    <location>
        <begin position="146"/>
        <end position="165"/>
    </location>
</feature>
<dbReference type="Gene3D" id="1.25.40.20">
    <property type="entry name" value="Ankyrin repeat-containing domain"/>
    <property type="match status" value="1"/>
</dbReference>
<feature type="compositionally biased region" description="Low complexity" evidence="1">
    <location>
        <begin position="156"/>
        <end position="165"/>
    </location>
</feature>
<evidence type="ECO:0000313" key="3">
    <source>
        <dbReference type="Proteomes" id="UP000193560"/>
    </source>
</evidence>
<sequence>MSGLKRKTQDTDDWGLVYSSSSGTDTDSSEDDDDIDPTSRSNKRYKANKQQPFLIQLPHELLCEIFILSSNPSLPVVCRSLKYHLYHCPDSVKLRWLLYRHDNNIQAAFYGGVLFPFFTTRLLHRMDYVYHNEQLTADSLMRVTTETSHSDDNDSDTVSNNNSDAPVTLTATMATTTIPYTKKKMPPHLFNNAASTETADNDNDNDNDKMITLLLERGGSADKPKGYPLIKCAQLGRLDRVQQLVKYGANPTLRNNMALRVCAARNNMEMVLYFLDQLKVTPDSETLRACAQKKLWNMVQVLVDHGAVPDMNTVNFV</sequence>
<dbReference type="EMBL" id="MCGE01000030">
    <property type="protein sequence ID" value="ORZ08658.1"/>
    <property type="molecule type" value="Genomic_DNA"/>
</dbReference>
<accession>A0A1X2I3X1</accession>
<proteinExistence type="predicted"/>
<organism evidence="2 3">
    <name type="scientific">Absidia repens</name>
    <dbReference type="NCBI Taxonomy" id="90262"/>
    <lineage>
        <taxon>Eukaryota</taxon>
        <taxon>Fungi</taxon>
        <taxon>Fungi incertae sedis</taxon>
        <taxon>Mucoromycota</taxon>
        <taxon>Mucoromycotina</taxon>
        <taxon>Mucoromycetes</taxon>
        <taxon>Mucorales</taxon>
        <taxon>Cunninghamellaceae</taxon>
        <taxon>Absidia</taxon>
    </lineage>
</organism>
<evidence type="ECO:0000256" key="1">
    <source>
        <dbReference type="SAM" id="MobiDB-lite"/>
    </source>
</evidence>
<evidence type="ECO:0000313" key="2">
    <source>
        <dbReference type="EMBL" id="ORZ08658.1"/>
    </source>
</evidence>
<feature type="region of interest" description="Disordered" evidence="1">
    <location>
        <begin position="1"/>
        <end position="43"/>
    </location>
</feature>
<protein>
    <recommendedName>
        <fullName evidence="4">Ankyrin repeat-containing domain protein</fullName>
    </recommendedName>
</protein>
<dbReference type="STRING" id="90262.A0A1X2I3X1"/>
<dbReference type="Proteomes" id="UP000193560">
    <property type="component" value="Unassembled WGS sequence"/>
</dbReference>
<dbReference type="InterPro" id="IPR036770">
    <property type="entry name" value="Ankyrin_rpt-contain_sf"/>
</dbReference>
<dbReference type="AlphaFoldDB" id="A0A1X2I3X1"/>
<comment type="caution">
    <text evidence="2">The sequence shown here is derived from an EMBL/GenBank/DDBJ whole genome shotgun (WGS) entry which is preliminary data.</text>
</comment>
<keyword evidence="3" id="KW-1185">Reference proteome</keyword>